<evidence type="ECO:0000313" key="1">
    <source>
        <dbReference type="EMBL" id="JAH67441.1"/>
    </source>
</evidence>
<organism evidence="1">
    <name type="scientific">Anguilla anguilla</name>
    <name type="common">European freshwater eel</name>
    <name type="synonym">Muraena anguilla</name>
    <dbReference type="NCBI Taxonomy" id="7936"/>
    <lineage>
        <taxon>Eukaryota</taxon>
        <taxon>Metazoa</taxon>
        <taxon>Chordata</taxon>
        <taxon>Craniata</taxon>
        <taxon>Vertebrata</taxon>
        <taxon>Euteleostomi</taxon>
        <taxon>Actinopterygii</taxon>
        <taxon>Neopterygii</taxon>
        <taxon>Teleostei</taxon>
        <taxon>Anguilliformes</taxon>
        <taxon>Anguillidae</taxon>
        <taxon>Anguilla</taxon>
    </lineage>
</organism>
<protein>
    <submittedName>
        <fullName evidence="1">Uncharacterized protein</fullName>
    </submittedName>
</protein>
<sequence length="34" mass="4168">MYFQMFLFADEPMYQFLHLKAYYAGIFTLKTLQP</sequence>
<reference evidence="1" key="2">
    <citation type="journal article" date="2015" name="Fish Shellfish Immunol.">
        <title>Early steps in the European eel (Anguilla anguilla)-Vibrio vulnificus interaction in the gills: Role of the RtxA13 toxin.</title>
        <authorList>
            <person name="Callol A."/>
            <person name="Pajuelo D."/>
            <person name="Ebbesson L."/>
            <person name="Teles M."/>
            <person name="MacKenzie S."/>
            <person name="Amaro C."/>
        </authorList>
    </citation>
    <scope>NUCLEOTIDE SEQUENCE</scope>
</reference>
<proteinExistence type="predicted"/>
<dbReference type="EMBL" id="GBXM01041136">
    <property type="protein sequence ID" value="JAH67441.1"/>
    <property type="molecule type" value="Transcribed_RNA"/>
</dbReference>
<accession>A0A0E9UNV6</accession>
<dbReference type="AlphaFoldDB" id="A0A0E9UNV6"/>
<reference evidence="1" key="1">
    <citation type="submission" date="2014-11" db="EMBL/GenBank/DDBJ databases">
        <authorList>
            <person name="Amaro Gonzalez C."/>
        </authorList>
    </citation>
    <scope>NUCLEOTIDE SEQUENCE</scope>
</reference>
<name>A0A0E9UNV6_ANGAN</name>